<dbReference type="CDD" id="cd02440">
    <property type="entry name" value="AdoMet_MTases"/>
    <property type="match status" value="1"/>
</dbReference>
<evidence type="ECO:0000256" key="2">
    <source>
        <dbReference type="ARBA" id="ARBA00022679"/>
    </source>
</evidence>
<feature type="domain" description="PABS" evidence="5">
    <location>
        <begin position="1"/>
        <end position="185"/>
    </location>
</feature>
<organism evidence="6 7">
    <name type="scientific">Vallicoccus soli</name>
    <dbReference type="NCBI Taxonomy" id="2339232"/>
    <lineage>
        <taxon>Bacteria</taxon>
        <taxon>Bacillati</taxon>
        <taxon>Actinomycetota</taxon>
        <taxon>Actinomycetes</taxon>
        <taxon>Motilibacterales</taxon>
        <taxon>Vallicoccaceae</taxon>
        <taxon>Vallicoccus</taxon>
    </lineage>
</organism>
<dbReference type="GO" id="GO:0006596">
    <property type="term" value="P:polyamine biosynthetic process"/>
    <property type="evidence" value="ECO:0007669"/>
    <property type="project" value="UniProtKB-UniRule"/>
</dbReference>
<proteinExistence type="inferred from homology"/>
<evidence type="ECO:0000313" key="7">
    <source>
        <dbReference type="Proteomes" id="UP000265614"/>
    </source>
</evidence>
<comment type="caution">
    <text evidence="6">The sequence shown here is derived from an EMBL/GenBank/DDBJ whole genome shotgun (WGS) entry which is preliminary data.</text>
</comment>
<evidence type="ECO:0000313" key="6">
    <source>
        <dbReference type="EMBL" id="RJK98311.1"/>
    </source>
</evidence>
<dbReference type="PANTHER" id="PTHR43317:SF3">
    <property type="entry name" value="BLR2883 PROTEIN"/>
    <property type="match status" value="1"/>
</dbReference>
<name>A0A3A3ZN83_9ACTN</name>
<protein>
    <submittedName>
        <fullName evidence="6">Spermidine synthase</fullName>
    </submittedName>
</protein>
<dbReference type="Pfam" id="PF01564">
    <property type="entry name" value="Spermine_synth"/>
    <property type="match status" value="1"/>
</dbReference>
<dbReference type="Gene3D" id="3.40.50.150">
    <property type="entry name" value="Vaccinia Virus protein VP39"/>
    <property type="match status" value="1"/>
</dbReference>
<dbReference type="AlphaFoldDB" id="A0A3A3ZN83"/>
<dbReference type="InterPro" id="IPR030374">
    <property type="entry name" value="PABS"/>
</dbReference>
<dbReference type="PROSITE" id="PS51006">
    <property type="entry name" value="PABS_2"/>
    <property type="match status" value="1"/>
</dbReference>
<dbReference type="Proteomes" id="UP000265614">
    <property type="component" value="Unassembled WGS sequence"/>
</dbReference>
<evidence type="ECO:0000256" key="3">
    <source>
        <dbReference type="ARBA" id="ARBA00023115"/>
    </source>
</evidence>
<keyword evidence="3 4" id="KW-0620">Polyamine biosynthesis</keyword>
<dbReference type="SUPFAM" id="SSF53335">
    <property type="entry name" value="S-adenosyl-L-methionine-dependent methyltransferases"/>
    <property type="match status" value="1"/>
</dbReference>
<accession>A0A3A3ZN83</accession>
<evidence type="ECO:0000256" key="1">
    <source>
        <dbReference type="ARBA" id="ARBA00007867"/>
    </source>
</evidence>
<dbReference type="InterPro" id="IPR029063">
    <property type="entry name" value="SAM-dependent_MTases_sf"/>
</dbReference>
<keyword evidence="7" id="KW-1185">Reference proteome</keyword>
<sequence length="185" mass="19257">MDDRDGRSERLLARAPLDLVARPAHVLIGGLGVGTTLREALSHPRAARVTVVEVEPAVVRWNRELLGGAGALDDPRTVLVVGDLLEHLATTGATYDAVCLDVDNGPDWTVVPGNARLYEPQGLALVRRVLAPGGVLAVWGAARAPAYEALLARTGEVAVHEVPVARGEPDVVLVVRAGGGGPRGG</sequence>
<evidence type="ECO:0000259" key="5">
    <source>
        <dbReference type="PROSITE" id="PS51006"/>
    </source>
</evidence>
<dbReference type="EMBL" id="QZEZ01000001">
    <property type="protein sequence ID" value="RJK98311.1"/>
    <property type="molecule type" value="Genomic_DNA"/>
</dbReference>
<dbReference type="PANTHER" id="PTHR43317">
    <property type="entry name" value="THERMOSPERMINE SYNTHASE ACAULIS5"/>
    <property type="match status" value="1"/>
</dbReference>
<evidence type="ECO:0000256" key="4">
    <source>
        <dbReference type="PROSITE-ProRule" id="PRU00354"/>
    </source>
</evidence>
<gene>
    <name evidence="6" type="ORF">D5H78_00645</name>
</gene>
<feature type="active site" description="Proton acceptor" evidence="4">
    <location>
        <position position="101"/>
    </location>
</feature>
<dbReference type="GO" id="GO:0016740">
    <property type="term" value="F:transferase activity"/>
    <property type="evidence" value="ECO:0007669"/>
    <property type="project" value="UniProtKB-UniRule"/>
</dbReference>
<dbReference type="OrthoDB" id="9793351at2"/>
<comment type="similarity">
    <text evidence="1">Belongs to the spermidine/spermine synthase family.</text>
</comment>
<reference evidence="6 7" key="1">
    <citation type="submission" date="2018-09" db="EMBL/GenBank/DDBJ databases">
        <title>YIM 75000 draft genome.</title>
        <authorList>
            <person name="Tang S."/>
            <person name="Feng Y."/>
        </authorList>
    </citation>
    <scope>NUCLEOTIDE SEQUENCE [LARGE SCALE GENOMIC DNA]</scope>
    <source>
        <strain evidence="6 7">YIM 75000</strain>
    </source>
</reference>
<keyword evidence="2 4" id="KW-0808">Transferase</keyword>